<dbReference type="PROSITE" id="PS51795">
    <property type="entry name" value="ZF_FLZ"/>
    <property type="match status" value="1"/>
</dbReference>
<protein>
    <recommendedName>
        <fullName evidence="8">FLZ-type domain-containing protein</fullName>
    </recommendedName>
</protein>
<evidence type="ECO:0000313" key="10">
    <source>
        <dbReference type="Proteomes" id="UP000836841"/>
    </source>
</evidence>
<feature type="domain" description="FLZ-type" evidence="8">
    <location>
        <begin position="38"/>
        <end position="82"/>
    </location>
</feature>
<evidence type="ECO:0000256" key="4">
    <source>
        <dbReference type="ARBA" id="ARBA00022723"/>
    </source>
</evidence>
<dbReference type="InterPro" id="IPR007650">
    <property type="entry name" value="Zf-FLZ_dom"/>
</dbReference>
<comment type="subcellular location">
    <subcellularLocation>
        <location evidence="1">Cytoplasm</location>
    </subcellularLocation>
</comment>
<dbReference type="EMBL" id="OU466861">
    <property type="protein sequence ID" value="CAH2062982.1"/>
    <property type="molecule type" value="Genomic_DNA"/>
</dbReference>
<comment type="similarity">
    <text evidence="2">Belongs to the FLZ family.</text>
</comment>
<evidence type="ECO:0000313" key="9">
    <source>
        <dbReference type="EMBL" id="CAH2062982.1"/>
    </source>
</evidence>
<name>A0AAU9SBU0_THLAR</name>
<feature type="region of interest" description="Disordered" evidence="7">
    <location>
        <begin position="96"/>
        <end position="127"/>
    </location>
</feature>
<dbReference type="Pfam" id="PF04570">
    <property type="entry name" value="zf-FLZ"/>
    <property type="match status" value="1"/>
</dbReference>
<keyword evidence="3" id="KW-0963">Cytoplasm</keyword>
<feature type="zinc finger region" description="FLZ-type" evidence="6">
    <location>
        <begin position="38"/>
        <end position="82"/>
    </location>
</feature>
<evidence type="ECO:0000256" key="2">
    <source>
        <dbReference type="ARBA" id="ARBA00009374"/>
    </source>
</evidence>
<keyword evidence="10" id="KW-1185">Reference proteome</keyword>
<feature type="compositionally biased region" description="Polar residues" evidence="7">
    <location>
        <begin position="118"/>
        <end position="127"/>
    </location>
</feature>
<organism evidence="9 10">
    <name type="scientific">Thlaspi arvense</name>
    <name type="common">Field penny-cress</name>
    <dbReference type="NCBI Taxonomy" id="13288"/>
    <lineage>
        <taxon>Eukaryota</taxon>
        <taxon>Viridiplantae</taxon>
        <taxon>Streptophyta</taxon>
        <taxon>Embryophyta</taxon>
        <taxon>Tracheophyta</taxon>
        <taxon>Spermatophyta</taxon>
        <taxon>Magnoliopsida</taxon>
        <taxon>eudicotyledons</taxon>
        <taxon>Gunneridae</taxon>
        <taxon>Pentapetalae</taxon>
        <taxon>rosids</taxon>
        <taxon>malvids</taxon>
        <taxon>Brassicales</taxon>
        <taxon>Brassicaceae</taxon>
        <taxon>Thlaspideae</taxon>
        <taxon>Thlaspi</taxon>
    </lineage>
</organism>
<dbReference type="GO" id="GO:0005737">
    <property type="term" value="C:cytoplasm"/>
    <property type="evidence" value="ECO:0007669"/>
    <property type="project" value="UniProtKB-SubCell"/>
</dbReference>
<keyword evidence="5" id="KW-0863">Zinc-finger</keyword>
<dbReference type="PANTHER" id="PTHR33059:SF4">
    <property type="entry name" value="FCS-LIKE ZINC FINGER 5"/>
    <property type="match status" value="1"/>
</dbReference>
<dbReference type="AlphaFoldDB" id="A0AAU9SBU0"/>
<evidence type="ECO:0000256" key="5">
    <source>
        <dbReference type="ARBA" id="ARBA00022771"/>
    </source>
</evidence>
<evidence type="ECO:0000259" key="8">
    <source>
        <dbReference type="PROSITE" id="PS51795"/>
    </source>
</evidence>
<evidence type="ECO:0000256" key="7">
    <source>
        <dbReference type="SAM" id="MobiDB-lite"/>
    </source>
</evidence>
<dbReference type="PANTHER" id="PTHR33059">
    <property type="entry name" value="FCS-LIKE ZINC FINGER 5"/>
    <property type="match status" value="1"/>
</dbReference>
<evidence type="ECO:0000256" key="1">
    <source>
        <dbReference type="ARBA" id="ARBA00004496"/>
    </source>
</evidence>
<keyword evidence="4" id="KW-0479">Metal-binding</keyword>
<dbReference type="GO" id="GO:0008270">
    <property type="term" value="F:zinc ion binding"/>
    <property type="evidence" value="ECO:0007669"/>
    <property type="project" value="UniProtKB-KW"/>
</dbReference>
<evidence type="ECO:0000256" key="3">
    <source>
        <dbReference type="ARBA" id="ARBA00022490"/>
    </source>
</evidence>
<reference evidence="9 10" key="1">
    <citation type="submission" date="2022-03" db="EMBL/GenBank/DDBJ databases">
        <authorList>
            <person name="Nunn A."/>
            <person name="Chopra R."/>
            <person name="Nunn A."/>
            <person name="Contreras Garrido A."/>
        </authorList>
    </citation>
    <scope>NUCLEOTIDE SEQUENCE [LARGE SCALE GENOMIC DNA]</scope>
</reference>
<sequence length="127" mass="14507">MTDLMVSSKRPRIPSFNDKHLEFSENDAAGTDWFPDQNFLEMCRFCRKNLRHDEDLFMYGHFGAFCSKGCRAKQIACDIFMESSRQIAIKAKKGRTCAGNNGIKPKESKDKALGGNQDKIQSPQFYI</sequence>
<keyword evidence="5" id="KW-0862">Zinc</keyword>
<evidence type="ECO:0000256" key="6">
    <source>
        <dbReference type="PROSITE-ProRule" id="PRU01131"/>
    </source>
</evidence>
<dbReference type="Proteomes" id="UP000836841">
    <property type="component" value="Chromosome 5"/>
</dbReference>
<accession>A0AAU9SBU0</accession>
<gene>
    <name evidence="9" type="ORF">TAV2_LOCUS17527</name>
</gene>
<proteinExistence type="inferred from homology"/>